<evidence type="ECO:0000259" key="3">
    <source>
        <dbReference type="PROSITE" id="PS51371"/>
    </source>
</evidence>
<dbReference type="RefSeq" id="WP_032122754.1">
    <property type="nucleotide sequence ID" value="NZ_JAHLQL010000001.1"/>
</dbReference>
<gene>
    <name evidence="4" type="ORF">KQI89_01890</name>
</gene>
<dbReference type="SMART" id="SM00116">
    <property type="entry name" value="CBS"/>
    <property type="match status" value="2"/>
</dbReference>
<dbReference type="InterPro" id="IPR000644">
    <property type="entry name" value="CBS_dom"/>
</dbReference>
<evidence type="ECO:0000256" key="2">
    <source>
        <dbReference type="PROSITE-ProRule" id="PRU00703"/>
    </source>
</evidence>
<proteinExistence type="predicted"/>
<organism evidence="4 5">
    <name type="scientific">Clostridium simiarum</name>
    <dbReference type="NCBI Taxonomy" id="2841506"/>
    <lineage>
        <taxon>Bacteria</taxon>
        <taxon>Bacillati</taxon>
        <taxon>Bacillota</taxon>
        <taxon>Clostridia</taxon>
        <taxon>Eubacteriales</taxon>
        <taxon>Clostridiaceae</taxon>
        <taxon>Clostridium</taxon>
    </lineage>
</organism>
<dbReference type="CDD" id="cd02205">
    <property type="entry name" value="CBS_pair_SF"/>
    <property type="match status" value="1"/>
</dbReference>
<dbReference type="SUPFAM" id="SSF54631">
    <property type="entry name" value="CBS-domain pair"/>
    <property type="match status" value="1"/>
</dbReference>
<dbReference type="InterPro" id="IPR046342">
    <property type="entry name" value="CBS_dom_sf"/>
</dbReference>
<sequence>MSKNVIAVNDKDTVNKALNMLIDKRINGAPVVDKDNNLKGIIVKADIYRFLVDEGHYDTYPVESVMKKEVVTAETEEKIIDVAKKIRYNDIVAIPVVDKSNKVIGMISMEDIIDYFIEELNRV</sequence>
<dbReference type="PANTHER" id="PTHR43080">
    <property type="entry name" value="CBS DOMAIN-CONTAINING PROTEIN CBSX3, MITOCHONDRIAL"/>
    <property type="match status" value="1"/>
</dbReference>
<dbReference type="InterPro" id="IPR051257">
    <property type="entry name" value="Diverse_CBS-Domain"/>
</dbReference>
<dbReference type="PANTHER" id="PTHR43080:SF2">
    <property type="entry name" value="CBS DOMAIN-CONTAINING PROTEIN"/>
    <property type="match status" value="1"/>
</dbReference>
<feature type="domain" description="CBS" evidence="3">
    <location>
        <begin position="1"/>
        <end position="59"/>
    </location>
</feature>
<comment type="caution">
    <text evidence="4">The sequence shown here is derived from an EMBL/GenBank/DDBJ whole genome shotgun (WGS) entry which is preliminary data.</text>
</comment>
<evidence type="ECO:0000256" key="1">
    <source>
        <dbReference type="ARBA" id="ARBA00023122"/>
    </source>
</evidence>
<keyword evidence="1 2" id="KW-0129">CBS domain</keyword>
<reference evidence="4 5" key="1">
    <citation type="submission" date="2021-06" db="EMBL/GenBank/DDBJ databases">
        <authorList>
            <person name="Sun Q."/>
            <person name="Li D."/>
        </authorList>
    </citation>
    <scope>NUCLEOTIDE SEQUENCE [LARGE SCALE GENOMIC DNA]</scope>
    <source>
        <strain evidence="4 5">MSJ-4</strain>
    </source>
</reference>
<dbReference type="Proteomes" id="UP000736583">
    <property type="component" value="Unassembled WGS sequence"/>
</dbReference>
<dbReference type="EMBL" id="JAHLQL010000001">
    <property type="protein sequence ID" value="MBU5590504.1"/>
    <property type="molecule type" value="Genomic_DNA"/>
</dbReference>
<feature type="domain" description="CBS" evidence="3">
    <location>
        <begin position="66"/>
        <end position="123"/>
    </location>
</feature>
<dbReference type="PROSITE" id="PS51371">
    <property type="entry name" value="CBS"/>
    <property type="match status" value="2"/>
</dbReference>
<evidence type="ECO:0000313" key="5">
    <source>
        <dbReference type="Proteomes" id="UP000736583"/>
    </source>
</evidence>
<dbReference type="Pfam" id="PF00571">
    <property type="entry name" value="CBS"/>
    <property type="match status" value="2"/>
</dbReference>
<name>A0ABS6EWA0_9CLOT</name>
<protein>
    <submittedName>
        <fullName evidence="4">CBS domain-containing protein</fullName>
    </submittedName>
</protein>
<keyword evidence="5" id="KW-1185">Reference proteome</keyword>
<dbReference type="Gene3D" id="3.10.580.10">
    <property type="entry name" value="CBS-domain"/>
    <property type="match status" value="2"/>
</dbReference>
<evidence type="ECO:0000313" key="4">
    <source>
        <dbReference type="EMBL" id="MBU5590504.1"/>
    </source>
</evidence>
<accession>A0ABS6EWA0</accession>